<evidence type="ECO:0000256" key="1">
    <source>
        <dbReference type="SAM" id="Phobius"/>
    </source>
</evidence>
<evidence type="ECO:0000313" key="2">
    <source>
        <dbReference type="EMBL" id="MED6271616.1"/>
    </source>
</evidence>
<sequence>MHYQHTHLNSYLACMAGLVVWLGWRRSVPCVSLCASLPWGLLFLFLADDLLLCWAYGCLLVMLYVWLSGTATTFWTLVYLPFAALRGCGLQALYCYSHTYKCALPGDKLALTHTHSTQTHLFRHVCPPIISDAETYTHLCPYTPQNQCGLPTLMLD</sequence>
<feature type="transmembrane region" description="Helical" evidence="1">
    <location>
        <begin position="63"/>
        <end position="82"/>
    </location>
</feature>
<reference evidence="2 3" key="1">
    <citation type="submission" date="2021-06" db="EMBL/GenBank/DDBJ databases">
        <authorList>
            <person name="Palmer J.M."/>
        </authorList>
    </citation>
    <scope>NUCLEOTIDE SEQUENCE [LARGE SCALE GENOMIC DNA]</scope>
    <source>
        <strain evidence="2 3">CL_MEX2019</strain>
        <tissue evidence="2">Muscle</tissue>
    </source>
</reference>
<keyword evidence="1" id="KW-1133">Transmembrane helix</keyword>
<dbReference type="EMBL" id="JAHUTJ010018608">
    <property type="protein sequence ID" value="MED6271616.1"/>
    <property type="molecule type" value="Genomic_DNA"/>
</dbReference>
<feature type="transmembrane region" description="Helical" evidence="1">
    <location>
        <begin position="6"/>
        <end position="24"/>
    </location>
</feature>
<evidence type="ECO:0000313" key="3">
    <source>
        <dbReference type="Proteomes" id="UP001352852"/>
    </source>
</evidence>
<protein>
    <submittedName>
        <fullName evidence="2">Uncharacterized protein</fullName>
    </submittedName>
</protein>
<proteinExistence type="predicted"/>
<gene>
    <name evidence="2" type="ORF">CHARACLAT_022081</name>
</gene>
<keyword evidence="3" id="KW-1185">Reference proteome</keyword>
<dbReference type="Proteomes" id="UP001352852">
    <property type="component" value="Unassembled WGS sequence"/>
</dbReference>
<keyword evidence="1" id="KW-0472">Membrane</keyword>
<feature type="transmembrane region" description="Helical" evidence="1">
    <location>
        <begin position="36"/>
        <end position="57"/>
    </location>
</feature>
<keyword evidence="1" id="KW-0812">Transmembrane</keyword>
<comment type="caution">
    <text evidence="2">The sequence shown here is derived from an EMBL/GenBank/DDBJ whole genome shotgun (WGS) entry which is preliminary data.</text>
</comment>
<name>A0ABU7D9R1_9TELE</name>
<accession>A0ABU7D9R1</accession>
<organism evidence="2 3">
    <name type="scientific">Characodon lateralis</name>
    <dbReference type="NCBI Taxonomy" id="208331"/>
    <lineage>
        <taxon>Eukaryota</taxon>
        <taxon>Metazoa</taxon>
        <taxon>Chordata</taxon>
        <taxon>Craniata</taxon>
        <taxon>Vertebrata</taxon>
        <taxon>Euteleostomi</taxon>
        <taxon>Actinopterygii</taxon>
        <taxon>Neopterygii</taxon>
        <taxon>Teleostei</taxon>
        <taxon>Neoteleostei</taxon>
        <taxon>Acanthomorphata</taxon>
        <taxon>Ovalentaria</taxon>
        <taxon>Atherinomorphae</taxon>
        <taxon>Cyprinodontiformes</taxon>
        <taxon>Goodeidae</taxon>
        <taxon>Characodon</taxon>
    </lineage>
</organism>